<sequence length="773" mass="87314">MLSSVSRSAYICSQCRSRLSRNILPKLRPIAQSPIFRSPVSLRRSRAFASSAPGSQNEDLPFRNEEDEEVDHMVSNLINNTFSPWTKIGLRPVVADTLLRAYPNAERPTKVQKKLLQALTYGYSVAVRGLPGTGKSFAIAAWLLGLERAMREVTNDRGKKILVPTTSALVIVPNVDLAVQYYCTLLNMIAHSDSDAVHSSPDSFVQLLYRKSNEAELDQLIKLQRFPHPHIIIAPPTIILDILADKDETVRNLLDISNLKAIVLEEIDAAITKLQYFSKMKKKAKYTQQWENKQVPLQILLDYIIKRRTTDARRAGMEPEQPQLVFPTATLSTAQIKRFLIVWHNDWLCSSERDGSNPRPFNLMLPGEEWKRRARSNSLLAVEDPPLSHENIIQFVSDNLHHHIVAYNIRTNTIRDAPIPKLDTTNRQALVEQIEALKEVHQTDEYLLETWHEDAEPNKFIGYPAEIALDALQQLLKHDNYPRNVIAVLGSEASMQTFREMAAEVGINCKSLLAKKWNDAGDSGTIPLGRTDMLLDRETRKEYEAEAEGGDKSKTTVWISNFFFCRGLDTPGIRHMYILHRMDKAREYITYAGRIGRWPYATHEDEIRDPRSLGKDRRGTGKVVSVILERPPGRGGKWYDDDIEMQKIVLLSDGGAVERCAWAEEAIRLAKIGCAVEPYFAVKEAWDEVVQVEKEGKNETSALPSGESDELDAETPSLEESVMAEVETEAEAEARRKADLPAFLMEALGMLDGSVKPEGETKIHEESAEKKNE</sequence>
<dbReference type="InterPro" id="IPR011545">
    <property type="entry name" value="DEAD/DEAH_box_helicase_dom"/>
</dbReference>
<evidence type="ECO:0000313" key="8">
    <source>
        <dbReference type="Proteomes" id="UP001447188"/>
    </source>
</evidence>
<dbReference type="Proteomes" id="UP001447188">
    <property type="component" value="Unassembled WGS sequence"/>
</dbReference>
<dbReference type="Pfam" id="PF00270">
    <property type="entry name" value="DEAD"/>
    <property type="match status" value="1"/>
</dbReference>
<evidence type="ECO:0000259" key="6">
    <source>
        <dbReference type="SMART" id="SM00487"/>
    </source>
</evidence>
<evidence type="ECO:0000313" key="7">
    <source>
        <dbReference type="EMBL" id="KAL0636015.1"/>
    </source>
</evidence>
<dbReference type="EC" id="3.6.4.13" evidence="4"/>
<dbReference type="SUPFAM" id="SSF52540">
    <property type="entry name" value="P-loop containing nucleoside triphosphate hydrolases"/>
    <property type="match status" value="1"/>
</dbReference>
<evidence type="ECO:0000256" key="4">
    <source>
        <dbReference type="RuleBase" id="RU365068"/>
    </source>
</evidence>
<dbReference type="InterPro" id="IPR014001">
    <property type="entry name" value="Helicase_ATP-bd"/>
</dbReference>
<gene>
    <name evidence="7" type="ORF">Q9L58_005044</name>
</gene>
<keyword evidence="2 4" id="KW-0378">Hydrolase</keyword>
<keyword evidence="8" id="KW-1185">Reference proteome</keyword>
<accession>A0ABR3GJB1</accession>
<comment type="catalytic activity">
    <reaction evidence="4">
        <text>ATP + H2O = ADP + phosphate + H(+)</text>
        <dbReference type="Rhea" id="RHEA:13065"/>
        <dbReference type="ChEBI" id="CHEBI:15377"/>
        <dbReference type="ChEBI" id="CHEBI:15378"/>
        <dbReference type="ChEBI" id="CHEBI:30616"/>
        <dbReference type="ChEBI" id="CHEBI:43474"/>
        <dbReference type="ChEBI" id="CHEBI:456216"/>
        <dbReference type="EC" id="3.6.4.13"/>
    </reaction>
</comment>
<keyword evidence="3 4" id="KW-0067">ATP-binding</keyword>
<name>A0ABR3GJB1_9PEZI</name>
<dbReference type="InterPro" id="IPR027417">
    <property type="entry name" value="P-loop_NTPase"/>
</dbReference>
<feature type="region of interest" description="Disordered" evidence="5">
    <location>
        <begin position="754"/>
        <end position="773"/>
    </location>
</feature>
<comment type="caution">
    <text evidence="7">The sequence shown here is derived from an EMBL/GenBank/DDBJ whole genome shotgun (WGS) entry which is preliminary data.</text>
</comment>
<keyword evidence="1 4" id="KW-0547">Nucleotide-binding</keyword>
<evidence type="ECO:0000256" key="2">
    <source>
        <dbReference type="ARBA" id="ARBA00022801"/>
    </source>
</evidence>
<evidence type="ECO:0000256" key="1">
    <source>
        <dbReference type="ARBA" id="ARBA00022741"/>
    </source>
</evidence>
<dbReference type="EMBL" id="JBBBZM010000058">
    <property type="protein sequence ID" value="KAL0636015.1"/>
    <property type="molecule type" value="Genomic_DNA"/>
</dbReference>
<comment type="function">
    <text evidence="4">RNA helicase.</text>
</comment>
<feature type="compositionally biased region" description="Basic and acidic residues" evidence="5">
    <location>
        <begin position="755"/>
        <end position="773"/>
    </location>
</feature>
<dbReference type="SMART" id="SM00487">
    <property type="entry name" value="DEXDc"/>
    <property type="match status" value="1"/>
</dbReference>
<comment type="domain">
    <text evidence="4">The Q motif is unique to and characteristic of the DEAD box family of RNA helicases and controls ATP binding and hydrolysis.</text>
</comment>
<feature type="region of interest" description="Disordered" evidence="5">
    <location>
        <begin position="696"/>
        <end position="734"/>
    </location>
</feature>
<evidence type="ECO:0000256" key="3">
    <source>
        <dbReference type="ARBA" id="ARBA00022840"/>
    </source>
</evidence>
<comment type="similarity">
    <text evidence="4">Belongs to the DEAD box helicase family.</text>
</comment>
<keyword evidence="4" id="KW-0694">RNA-binding</keyword>
<evidence type="ECO:0000256" key="5">
    <source>
        <dbReference type="SAM" id="MobiDB-lite"/>
    </source>
</evidence>
<organism evidence="7 8">
    <name type="scientific">Discina gigas</name>
    <dbReference type="NCBI Taxonomy" id="1032678"/>
    <lineage>
        <taxon>Eukaryota</taxon>
        <taxon>Fungi</taxon>
        <taxon>Dikarya</taxon>
        <taxon>Ascomycota</taxon>
        <taxon>Pezizomycotina</taxon>
        <taxon>Pezizomycetes</taxon>
        <taxon>Pezizales</taxon>
        <taxon>Discinaceae</taxon>
        <taxon>Discina</taxon>
    </lineage>
</organism>
<dbReference type="PANTHER" id="PTHR24031">
    <property type="entry name" value="RNA HELICASE"/>
    <property type="match status" value="1"/>
</dbReference>
<dbReference type="Gene3D" id="3.40.50.300">
    <property type="entry name" value="P-loop containing nucleotide triphosphate hydrolases"/>
    <property type="match status" value="1"/>
</dbReference>
<protein>
    <recommendedName>
        <fullName evidence="4">ATP-dependent RNA helicase</fullName>
        <ecNumber evidence="4">3.6.4.13</ecNumber>
    </recommendedName>
</protein>
<feature type="domain" description="Helicase ATP-binding" evidence="6">
    <location>
        <begin position="104"/>
        <end position="364"/>
    </location>
</feature>
<keyword evidence="4" id="KW-0347">Helicase</keyword>
<proteinExistence type="inferred from homology"/>
<reference evidence="7 8" key="1">
    <citation type="submission" date="2024-02" db="EMBL/GenBank/DDBJ databases">
        <title>Discinaceae phylogenomics.</title>
        <authorList>
            <person name="Dirks A.C."/>
            <person name="James T.Y."/>
        </authorList>
    </citation>
    <scope>NUCLEOTIDE SEQUENCE [LARGE SCALE GENOMIC DNA]</scope>
    <source>
        <strain evidence="7 8">ACD0624</strain>
    </source>
</reference>